<dbReference type="PANTHER" id="PTHR32347">
    <property type="entry name" value="EFFLUX SYSTEM COMPONENT YKNX-RELATED"/>
    <property type="match status" value="1"/>
</dbReference>
<gene>
    <name evidence="5" type="ORF">METZ01_LOCUS67087</name>
</gene>
<evidence type="ECO:0000313" key="5">
    <source>
        <dbReference type="EMBL" id="SVA14233.1"/>
    </source>
</evidence>
<dbReference type="GO" id="GO:0030313">
    <property type="term" value="C:cell envelope"/>
    <property type="evidence" value="ECO:0007669"/>
    <property type="project" value="UniProtKB-SubCell"/>
</dbReference>
<evidence type="ECO:0000256" key="3">
    <source>
        <dbReference type="SAM" id="Phobius"/>
    </source>
</evidence>
<dbReference type="InterPro" id="IPR050465">
    <property type="entry name" value="UPF0194_transport"/>
</dbReference>
<dbReference type="InterPro" id="IPR058627">
    <property type="entry name" value="MdtA-like_C"/>
</dbReference>
<evidence type="ECO:0000259" key="4">
    <source>
        <dbReference type="Pfam" id="PF25967"/>
    </source>
</evidence>
<keyword evidence="3" id="KW-1133">Transmembrane helix</keyword>
<feature type="domain" description="Multidrug resistance protein MdtA-like C-terminal permuted SH3" evidence="4">
    <location>
        <begin position="308"/>
        <end position="364"/>
    </location>
</feature>
<keyword evidence="3" id="KW-0812">Transmembrane</keyword>
<comment type="subcellular location">
    <subcellularLocation>
        <location evidence="1">Cell envelope</location>
    </subcellularLocation>
</comment>
<name>A0A381TJT0_9ZZZZ</name>
<dbReference type="EMBL" id="UINC01004426">
    <property type="protein sequence ID" value="SVA14233.1"/>
    <property type="molecule type" value="Genomic_DNA"/>
</dbReference>
<feature type="transmembrane region" description="Helical" evidence="3">
    <location>
        <begin position="12"/>
        <end position="32"/>
    </location>
</feature>
<keyword evidence="2" id="KW-0175">Coiled coil</keyword>
<evidence type="ECO:0000256" key="2">
    <source>
        <dbReference type="ARBA" id="ARBA00023054"/>
    </source>
</evidence>
<organism evidence="5">
    <name type="scientific">marine metagenome</name>
    <dbReference type="NCBI Taxonomy" id="408172"/>
    <lineage>
        <taxon>unclassified sequences</taxon>
        <taxon>metagenomes</taxon>
        <taxon>ecological metagenomes</taxon>
    </lineage>
</organism>
<reference evidence="5" key="1">
    <citation type="submission" date="2018-05" db="EMBL/GenBank/DDBJ databases">
        <authorList>
            <person name="Lanie J.A."/>
            <person name="Ng W.-L."/>
            <person name="Kazmierczak K.M."/>
            <person name="Andrzejewski T.M."/>
            <person name="Davidsen T.M."/>
            <person name="Wayne K.J."/>
            <person name="Tettelin H."/>
            <person name="Glass J.I."/>
            <person name="Rusch D."/>
            <person name="Podicherti R."/>
            <person name="Tsui H.-C.T."/>
            <person name="Winkler M.E."/>
        </authorList>
    </citation>
    <scope>NUCLEOTIDE SEQUENCE</scope>
</reference>
<protein>
    <recommendedName>
        <fullName evidence="4">Multidrug resistance protein MdtA-like C-terminal permuted SH3 domain-containing protein</fullName>
    </recommendedName>
</protein>
<proteinExistence type="predicted"/>
<evidence type="ECO:0000256" key="1">
    <source>
        <dbReference type="ARBA" id="ARBA00004196"/>
    </source>
</evidence>
<dbReference type="Pfam" id="PF25967">
    <property type="entry name" value="RND-MFP_C"/>
    <property type="match status" value="1"/>
</dbReference>
<accession>A0A381TJT0</accession>
<dbReference type="Gene3D" id="2.40.420.20">
    <property type="match status" value="1"/>
</dbReference>
<sequence length="365" mass="38975">MNTKRKIAVTGCLWIIGLGVIAVIAIGLLGWFDSDNRLNQEPAAATSSRNTATVTRTDFVKETEVDGTLGFGDVESLPNLSSGIVTWLPEPGSVISFGDVIYKINDEPIILLRGAMPMFRDIDENTSSALDVAQLQTHFFELGLSDTSPVTKSTYDLSADRYVTSITLSQIEQWQESVGADTTGVVKKSQIVFRPKAFRVDAVTARLGQPVNGGSLVNVTETRRIVTVHLDTELSGLVAIGDIVEVELPDGKSVEGTVTYVADVATRIVQGQQQITYLDVVIELLGSGASFDQSPVTVKVEEVIEHEAVAVPIAALLALAEGGYGLEVLNPDNTVKLVGVELGTFHGNQVSISRGVEPGQSVIIP</sequence>
<keyword evidence="3" id="KW-0472">Membrane</keyword>
<dbReference type="AlphaFoldDB" id="A0A381TJT0"/>